<evidence type="ECO:0000256" key="4">
    <source>
        <dbReference type="ARBA" id="ARBA00022989"/>
    </source>
</evidence>
<evidence type="ECO:0000313" key="7">
    <source>
        <dbReference type="EMBL" id="RGC34990.1"/>
    </source>
</evidence>
<dbReference type="PANTHER" id="PTHR32196:SF72">
    <property type="entry name" value="RIBOSE IMPORT PERMEASE PROTEIN RBSC"/>
    <property type="match status" value="1"/>
</dbReference>
<feature type="transmembrane region" description="Helical" evidence="6">
    <location>
        <begin position="134"/>
        <end position="152"/>
    </location>
</feature>
<feature type="transmembrane region" description="Helical" evidence="6">
    <location>
        <begin position="172"/>
        <end position="195"/>
    </location>
</feature>
<name>A0A3E2X1C9_9FIRM</name>
<feature type="transmembrane region" description="Helical" evidence="6">
    <location>
        <begin position="101"/>
        <end position="122"/>
    </location>
</feature>
<feature type="transmembrane region" description="Helical" evidence="6">
    <location>
        <begin position="53"/>
        <end position="73"/>
    </location>
</feature>
<reference evidence="7 8" key="1">
    <citation type="submission" date="2018-08" db="EMBL/GenBank/DDBJ databases">
        <title>A genome reference for cultivated species of the human gut microbiota.</title>
        <authorList>
            <person name="Zou Y."/>
            <person name="Xue W."/>
            <person name="Luo G."/>
        </authorList>
    </citation>
    <scope>NUCLEOTIDE SEQUENCE [LARGE SCALE GENOMIC DNA]</scope>
    <source>
        <strain evidence="7 8">AF19-21</strain>
    </source>
</reference>
<keyword evidence="5 6" id="KW-0472">Membrane</keyword>
<dbReference type="Pfam" id="PF02653">
    <property type="entry name" value="BPD_transp_2"/>
    <property type="match status" value="1"/>
</dbReference>
<dbReference type="CDD" id="cd06579">
    <property type="entry name" value="TM_PBP1_transp_AraH_like"/>
    <property type="match status" value="1"/>
</dbReference>
<sequence>MSGKQNVMTKQISLKTAGQLIVENLNWVILFLLIVFGIVFSDNFGTWNNVSNVLRQVSINGVLAAGFTIVILADGFDLSIGTIISICAVVAVGTLNSTKNTFLAIAAALAIGLLFGVFNGILIKIIKGNSSDSFLTTLGTMLLAQSCAYTYSGGFNIYCDNSMESYRFIGKGMFLGIPVLVIIMFAVMTVLEFITQKTTLGRKIKLSGSNRVAVFMSGINAHNIKIFSFAMTGLCAGIAAIMLTARTGVASPSTGYGYEVDAATAAIIGGNREGGMRGSIVKTLTGVLILGLITNIMNLMNINTVIQTIVKGVILLVALYTNRLKKL</sequence>
<protein>
    <submittedName>
        <fullName evidence="7">ABC transporter permease</fullName>
    </submittedName>
</protein>
<evidence type="ECO:0000256" key="3">
    <source>
        <dbReference type="ARBA" id="ARBA00022692"/>
    </source>
</evidence>
<evidence type="ECO:0000256" key="2">
    <source>
        <dbReference type="ARBA" id="ARBA00022475"/>
    </source>
</evidence>
<organism evidence="7 8">
    <name type="scientific">Hungatella hathewayi</name>
    <dbReference type="NCBI Taxonomy" id="154046"/>
    <lineage>
        <taxon>Bacteria</taxon>
        <taxon>Bacillati</taxon>
        <taxon>Bacillota</taxon>
        <taxon>Clostridia</taxon>
        <taxon>Lachnospirales</taxon>
        <taxon>Lachnospiraceae</taxon>
        <taxon>Hungatella</taxon>
    </lineage>
</organism>
<dbReference type="InterPro" id="IPR001851">
    <property type="entry name" value="ABC_transp_permease"/>
</dbReference>
<dbReference type="EMBL" id="QVIA01000002">
    <property type="protein sequence ID" value="RGC34990.1"/>
    <property type="molecule type" value="Genomic_DNA"/>
</dbReference>
<keyword evidence="2" id="KW-1003">Cell membrane</keyword>
<keyword evidence="3 6" id="KW-0812">Transmembrane</keyword>
<feature type="transmembrane region" description="Helical" evidence="6">
    <location>
        <begin position="21"/>
        <end position="41"/>
    </location>
</feature>
<dbReference type="Proteomes" id="UP000261111">
    <property type="component" value="Unassembled WGS sequence"/>
</dbReference>
<keyword evidence="4 6" id="KW-1133">Transmembrane helix</keyword>
<comment type="caution">
    <text evidence="7">The sequence shown here is derived from an EMBL/GenBank/DDBJ whole genome shotgun (WGS) entry which is preliminary data.</text>
</comment>
<dbReference type="GO" id="GO:0022857">
    <property type="term" value="F:transmembrane transporter activity"/>
    <property type="evidence" value="ECO:0007669"/>
    <property type="project" value="InterPro"/>
</dbReference>
<dbReference type="PANTHER" id="PTHR32196">
    <property type="entry name" value="ABC TRANSPORTER PERMEASE PROTEIN YPHD-RELATED-RELATED"/>
    <property type="match status" value="1"/>
</dbReference>
<dbReference type="AlphaFoldDB" id="A0A3E2X1C9"/>
<comment type="subcellular location">
    <subcellularLocation>
        <location evidence="1">Cell membrane</location>
        <topology evidence="1">Multi-pass membrane protein</topology>
    </subcellularLocation>
</comment>
<accession>A0A3E2X1C9</accession>
<evidence type="ECO:0000313" key="8">
    <source>
        <dbReference type="Proteomes" id="UP000261111"/>
    </source>
</evidence>
<proteinExistence type="predicted"/>
<dbReference type="GO" id="GO:0005886">
    <property type="term" value="C:plasma membrane"/>
    <property type="evidence" value="ECO:0007669"/>
    <property type="project" value="UniProtKB-SubCell"/>
</dbReference>
<evidence type="ECO:0000256" key="5">
    <source>
        <dbReference type="ARBA" id="ARBA00023136"/>
    </source>
</evidence>
<dbReference type="RefSeq" id="WP_025655953.1">
    <property type="nucleotide sequence ID" value="NZ_QVIA01000002.1"/>
</dbReference>
<feature type="transmembrane region" description="Helical" evidence="6">
    <location>
        <begin position="78"/>
        <end position="95"/>
    </location>
</feature>
<gene>
    <name evidence="7" type="ORF">DWX41_01960</name>
</gene>
<dbReference type="GeneID" id="93335816"/>
<evidence type="ECO:0000256" key="1">
    <source>
        <dbReference type="ARBA" id="ARBA00004651"/>
    </source>
</evidence>
<evidence type="ECO:0000256" key="6">
    <source>
        <dbReference type="SAM" id="Phobius"/>
    </source>
</evidence>
<feature type="transmembrane region" description="Helical" evidence="6">
    <location>
        <begin position="280"/>
        <end position="298"/>
    </location>
</feature>